<keyword evidence="2" id="KW-1185">Reference proteome</keyword>
<protein>
    <submittedName>
        <fullName evidence="1">Uncharacterized protein</fullName>
    </submittedName>
</protein>
<dbReference type="Proteomes" id="UP000294901">
    <property type="component" value="Unassembled WGS sequence"/>
</dbReference>
<name>A0A4R6JP89_9ACTN</name>
<organism evidence="1 2">
    <name type="scientific">Paractinoplanes brasiliensis</name>
    <dbReference type="NCBI Taxonomy" id="52695"/>
    <lineage>
        <taxon>Bacteria</taxon>
        <taxon>Bacillati</taxon>
        <taxon>Actinomycetota</taxon>
        <taxon>Actinomycetes</taxon>
        <taxon>Micromonosporales</taxon>
        <taxon>Micromonosporaceae</taxon>
        <taxon>Paractinoplanes</taxon>
    </lineage>
</organism>
<dbReference type="AlphaFoldDB" id="A0A4R6JP89"/>
<accession>A0A4R6JP89</accession>
<proteinExistence type="predicted"/>
<evidence type="ECO:0000313" key="1">
    <source>
        <dbReference type="EMBL" id="TDO37592.1"/>
    </source>
</evidence>
<evidence type="ECO:0000313" key="2">
    <source>
        <dbReference type="Proteomes" id="UP000294901"/>
    </source>
</evidence>
<dbReference type="EMBL" id="SNWR01000001">
    <property type="protein sequence ID" value="TDO37592.1"/>
    <property type="molecule type" value="Genomic_DNA"/>
</dbReference>
<comment type="caution">
    <text evidence="1">The sequence shown here is derived from an EMBL/GenBank/DDBJ whole genome shotgun (WGS) entry which is preliminary data.</text>
</comment>
<sequence length="181" mass="19420">MVSKGNLEERVAAVESEVVVLKQEMGEVRTLAAGASRDVGDFGEALRGHVSLLNALRATQLEQSAALKKQGAVLEMVLAVQEKQGAVQEKQGAVLEKHGAVLEKQGAVLEKVLAIQEKQGAVLDKMGTELVSMRESAFQQTIDLRTVRDAGSRHYLENKAAFATLKASIEQLLGRGDGQES</sequence>
<gene>
    <name evidence="1" type="ORF">C8E87_1223</name>
</gene>
<reference evidence="1 2" key="1">
    <citation type="submission" date="2019-03" db="EMBL/GenBank/DDBJ databases">
        <title>Sequencing the genomes of 1000 actinobacteria strains.</title>
        <authorList>
            <person name="Klenk H.-P."/>
        </authorList>
    </citation>
    <scope>NUCLEOTIDE SEQUENCE [LARGE SCALE GENOMIC DNA]</scope>
    <source>
        <strain evidence="1 2">DSM 43805</strain>
    </source>
</reference>